<feature type="compositionally biased region" description="Low complexity" evidence="2">
    <location>
        <begin position="150"/>
        <end position="191"/>
    </location>
</feature>
<name>A0A7S1VP72_9EUKA</name>
<feature type="compositionally biased region" description="Basic and acidic residues" evidence="2">
    <location>
        <begin position="196"/>
        <end position="205"/>
    </location>
</feature>
<dbReference type="PRINTS" id="PR01217">
    <property type="entry name" value="PRICHEXTENSN"/>
</dbReference>
<sequence length="270" mass="27566">MQSLRKAKSKASAALSTASEKFAAVPGQHACDACGTSVAKSVNFCPTCGTAIVARTRAPSAPSSTTAPAAAAARPPPRQPPAKPATFRGGPPPGRGRPSPPARRGPPPPGRRGPPAATTAPPPAAARPARALSAGARSAADEMGVGKVDAAMPMGPTPGRGARAPPAPVARSIAPASTPSATPSIAPSIAPTPEPTAKKELTAKEQFKDVRLTEATRQVATAHLDEGTKVDYGRNPDGTYYCRSSTCQQTFQMFTSLQRHLLTVHKVPVV</sequence>
<feature type="region of interest" description="Disordered" evidence="2">
    <location>
        <begin position="57"/>
        <end position="205"/>
    </location>
</feature>
<dbReference type="GO" id="GO:0008270">
    <property type="term" value="F:zinc ion binding"/>
    <property type="evidence" value="ECO:0007669"/>
    <property type="project" value="UniProtKB-KW"/>
</dbReference>
<dbReference type="InterPro" id="IPR013087">
    <property type="entry name" value="Znf_C2H2_type"/>
</dbReference>
<dbReference type="PROSITE" id="PS50157">
    <property type="entry name" value="ZINC_FINGER_C2H2_2"/>
    <property type="match status" value="1"/>
</dbReference>
<feature type="compositionally biased region" description="Low complexity" evidence="2">
    <location>
        <begin position="126"/>
        <end position="138"/>
    </location>
</feature>
<feature type="compositionally biased region" description="Pro residues" evidence="2">
    <location>
        <begin position="74"/>
        <end position="83"/>
    </location>
</feature>
<evidence type="ECO:0000256" key="2">
    <source>
        <dbReference type="SAM" id="MobiDB-lite"/>
    </source>
</evidence>
<protein>
    <recommendedName>
        <fullName evidence="3">C2H2-type domain-containing protein</fullName>
    </recommendedName>
</protein>
<keyword evidence="1" id="KW-0863">Zinc-finger</keyword>
<keyword evidence="1" id="KW-0862">Zinc</keyword>
<proteinExistence type="predicted"/>
<evidence type="ECO:0000259" key="3">
    <source>
        <dbReference type="PROSITE" id="PS50157"/>
    </source>
</evidence>
<feature type="domain" description="C2H2-type" evidence="3">
    <location>
        <begin position="240"/>
        <end position="265"/>
    </location>
</feature>
<feature type="compositionally biased region" description="Low complexity" evidence="2">
    <location>
        <begin position="57"/>
        <end position="73"/>
    </location>
</feature>
<accession>A0A7S1VP72</accession>
<dbReference type="PROSITE" id="PS00028">
    <property type="entry name" value="ZINC_FINGER_C2H2_1"/>
    <property type="match status" value="1"/>
</dbReference>
<keyword evidence="1" id="KW-0479">Metal-binding</keyword>
<organism evidence="4">
    <name type="scientific">Sexangularia sp. CB-2014</name>
    <dbReference type="NCBI Taxonomy" id="1486929"/>
    <lineage>
        <taxon>Eukaryota</taxon>
        <taxon>Amoebozoa</taxon>
        <taxon>Tubulinea</taxon>
        <taxon>Elardia</taxon>
        <taxon>Arcellinida</taxon>
        <taxon>Arcellinida incertae sedis</taxon>
        <taxon>Sexangularia</taxon>
    </lineage>
</organism>
<feature type="compositionally biased region" description="Pro residues" evidence="2">
    <location>
        <begin position="90"/>
        <end position="112"/>
    </location>
</feature>
<dbReference type="AlphaFoldDB" id="A0A7S1VP72"/>
<dbReference type="EMBL" id="HBGL01014061">
    <property type="protein sequence ID" value="CAD9306659.1"/>
    <property type="molecule type" value="Transcribed_RNA"/>
</dbReference>
<evidence type="ECO:0000256" key="1">
    <source>
        <dbReference type="PROSITE-ProRule" id="PRU00042"/>
    </source>
</evidence>
<reference evidence="4" key="1">
    <citation type="submission" date="2021-01" db="EMBL/GenBank/DDBJ databases">
        <authorList>
            <person name="Corre E."/>
            <person name="Pelletier E."/>
            <person name="Niang G."/>
            <person name="Scheremetjew M."/>
            <person name="Finn R."/>
            <person name="Kale V."/>
            <person name="Holt S."/>
            <person name="Cochrane G."/>
            <person name="Meng A."/>
            <person name="Brown T."/>
            <person name="Cohen L."/>
        </authorList>
    </citation>
    <scope>NUCLEOTIDE SEQUENCE</scope>
    <source>
        <strain evidence="4">ATCC 50979</strain>
    </source>
</reference>
<evidence type="ECO:0000313" key="4">
    <source>
        <dbReference type="EMBL" id="CAD9306659.1"/>
    </source>
</evidence>
<gene>
    <name evidence="4" type="ORF">SSP0437_LOCUS10975</name>
</gene>